<dbReference type="GO" id="GO:0016705">
    <property type="term" value="F:oxidoreductase activity, acting on paired donors, with incorporation or reduction of molecular oxygen"/>
    <property type="evidence" value="ECO:0007669"/>
    <property type="project" value="InterPro"/>
</dbReference>
<dbReference type="CDD" id="cd11065">
    <property type="entry name" value="CYP64-like"/>
    <property type="match status" value="1"/>
</dbReference>
<feature type="chain" id="PRO_5040128344" evidence="11">
    <location>
        <begin position="17"/>
        <end position="506"/>
    </location>
</feature>
<protein>
    <submittedName>
        <fullName evidence="12">Cytochrome P450</fullName>
    </submittedName>
</protein>
<comment type="cofactor">
    <cofactor evidence="1 9">
        <name>heme</name>
        <dbReference type="ChEBI" id="CHEBI:30413"/>
    </cofactor>
</comment>
<dbReference type="PROSITE" id="PS00086">
    <property type="entry name" value="CYTOCHROME_P450"/>
    <property type="match status" value="1"/>
</dbReference>
<gene>
    <name evidence="12" type="ORF">LshimejAT787_0309700</name>
</gene>
<keyword evidence="13" id="KW-1185">Reference proteome</keyword>
<evidence type="ECO:0000313" key="12">
    <source>
        <dbReference type="EMBL" id="GLB36683.1"/>
    </source>
</evidence>
<evidence type="ECO:0000256" key="7">
    <source>
        <dbReference type="ARBA" id="ARBA00023004"/>
    </source>
</evidence>
<dbReference type="OrthoDB" id="2789670at2759"/>
<evidence type="ECO:0000256" key="5">
    <source>
        <dbReference type="ARBA" id="ARBA00022723"/>
    </source>
</evidence>
<keyword evidence="11" id="KW-0732">Signal</keyword>
<keyword evidence="6 10" id="KW-0560">Oxidoreductase</keyword>
<evidence type="ECO:0000256" key="3">
    <source>
        <dbReference type="ARBA" id="ARBA00010617"/>
    </source>
</evidence>
<dbReference type="GO" id="GO:0020037">
    <property type="term" value="F:heme binding"/>
    <property type="evidence" value="ECO:0007669"/>
    <property type="project" value="InterPro"/>
</dbReference>
<accession>A0A9P3UKH9</accession>
<evidence type="ECO:0000256" key="6">
    <source>
        <dbReference type="ARBA" id="ARBA00023002"/>
    </source>
</evidence>
<evidence type="ECO:0000256" key="11">
    <source>
        <dbReference type="SAM" id="SignalP"/>
    </source>
</evidence>
<comment type="pathway">
    <text evidence="2">Secondary metabolite biosynthesis.</text>
</comment>
<dbReference type="Pfam" id="PF00067">
    <property type="entry name" value="p450"/>
    <property type="match status" value="1"/>
</dbReference>
<feature type="signal peptide" evidence="11">
    <location>
        <begin position="1"/>
        <end position="16"/>
    </location>
</feature>
<keyword evidence="4 9" id="KW-0349">Heme</keyword>
<dbReference type="PANTHER" id="PTHR46300:SF7">
    <property type="entry name" value="P450, PUTATIVE (EUROFUNG)-RELATED"/>
    <property type="match status" value="1"/>
</dbReference>
<evidence type="ECO:0000256" key="4">
    <source>
        <dbReference type="ARBA" id="ARBA00022617"/>
    </source>
</evidence>
<comment type="similarity">
    <text evidence="3 10">Belongs to the cytochrome P450 family.</text>
</comment>
<dbReference type="SUPFAM" id="SSF48264">
    <property type="entry name" value="Cytochrome P450"/>
    <property type="match status" value="1"/>
</dbReference>
<dbReference type="GO" id="GO:0005506">
    <property type="term" value="F:iron ion binding"/>
    <property type="evidence" value="ECO:0007669"/>
    <property type="project" value="InterPro"/>
</dbReference>
<dbReference type="GO" id="GO:0004497">
    <property type="term" value="F:monooxygenase activity"/>
    <property type="evidence" value="ECO:0007669"/>
    <property type="project" value="UniProtKB-KW"/>
</dbReference>
<evidence type="ECO:0000256" key="2">
    <source>
        <dbReference type="ARBA" id="ARBA00005179"/>
    </source>
</evidence>
<evidence type="ECO:0000256" key="8">
    <source>
        <dbReference type="ARBA" id="ARBA00023033"/>
    </source>
</evidence>
<keyword evidence="8 10" id="KW-0503">Monooxygenase</keyword>
<dbReference type="Proteomes" id="UP001063166">
    <property type="component" value="Unassembled WGS sequence"/>
</dbReference>
<dbReference type="AlphaFoldDB" id="A0A9P3UKH9"/>
<keyword evidence="7 9" id="KW-0408">Iron</keyword>
<feature type="binding site" description="axial binding residue" evidence="9">
    <location>
        <position position="435"/>
    </location>
    <ligand>
        <name>heme</name>
        <dbReference type="ChEBI" id="CHEBI:30413"/>
    </ligand>
    <ligandPart>
        <name>Fe</name>
        <dbReference type="ChEBI" id="CHEBI:18248"/>
    </ligandPart>
</feature>
<dbReference type="InterPro" id="IPR036396">
    <property type="entry name" value="Cyt_P450_sf"/>
</dbReference>
<dbReference type="PRINTS" id="PR00463">
    <property type="entry name" value="EP450I"/>
</dbReference>
<organism evidence="12 13">
    <name type="scientific">Lyophyllum shimeji</name>
    <name type="common">Hon-shimeji</name>
    <name type="synonym">Tricholoma shimeji</name>
    <dbReference type="NCBI Taxonomy" id="47721"/>
    <lineage>
        <taxon>Eukaryota</taxon>
        <taxon>Fungi</taxon>
        <taxon>Dikarya</taxon>
        <taxon>Basidiomycota</taxon>
        <taxon>Agaricomycotina</taxon>
        <taxon>Agaricomycetes</taxon>
        <taxon>Agaricomycetidae</taxon>
        <taxon>Agaricales</taxon>
        <taxon>Tricholomatineae</taxon>
        <taxon>Lyophyllaceae</taxon>
        <taxon>Lyophyllum</taxon>
    </lineage>
</organism>
<dbReference type="InterPro" id="IPR050364">
    <property type="entry name" value="Cytochrome_P450_fung"/>
</dbReference>
<dbReference type="InterPro" id="IPR017972">
    <property type="entry name" value="Cyt_P450_CS"/>
</dbReference>
<name>A0A9P3UKH9_LYOSH</name>
<sequence>MSLPLGPTVFLSCAVAVLVTRLFKNRGREPLPPGPKGLPVIGNALQLPVHHEWFKFAEWGKTYGGVVHVSAFGQPLIILNSTKAINDLLDKRSGIYSDRPILPMAGEMIGYVDSVPLCPYGARHRESRKLMHGGLAQHKMADLHPIQEQKMKDFLHGLLVAPERLPLHIRRVVAAIVFQVSHGYTVQGDEDPLVELAERATLEFSLASAPGAFLVDVLPILRYVPDWFPGAGFKKTAKAWRHTAITLRDQPYEEVKKQVAQGVALPSFTSSLVERNPNPSPEEEDIYKWASTGFYSGGADTTVSAISSFFLSMVLFPDVQKKAREEIFSVVGRSRLPNYTDRERLPYVEALLKEVLRWNPVAPLALPHRLIQDDVYEGYLIPKGSIVFANTWGIFKDPDLFPSPEEFKPERYLGPGSESVPDPRAFAFGYGRRICPGQYLADASLYIAVVTTLSLFEITNAVDKKTGKPIVPVPNYKAGVICHPEEFECLIKPLSPEAEILAQLGK</sequence>
<dbReference type="EMBL" id="BRPK01000003">
    <property type="protein sequence ID" value="GLB36683.1"/>
    <property type="molecule type" value="Genomic_DNA"/>
</dbReference>
<dbReference type="PRINTS" id="PR00385">
    <property type="entry name" value="P450"/>
</dbReference>
<keyword evidence="5 9" id="KW-0479">Metal-binding</keyword>
<comment type="caution">
    <text evidence="12">The sequence shown here is derived from an EMBL/GenBank/DDBJ whole genome shotgun (WGS) entry which is preliminary data.</text>
</comment>
<proteinExistence type="inferred from homology"/>
<dbReference type="InterPro" id="IPR001128">
    <property type="entry name" value="Cyt_P450"/>
</dbReference>
<reference evidence="12" key="1">
    <citation type="submission" date="2022-07" db="EMBL/GenBank/DDBJ databases">
        <title>The genome of Lyophyllum shimeji provides insight into the initial evolution of ectomycorrhizal fungal genome.</title>
        <authorList>
            <person name="Kobayashi Y."/>
            <person name="Shibata T."/>
            <person name="Hirakawa H."/>
            <person name="Shigenobu S."/>
            <person name="Nishiyama T."/>
            <person name="Yamada A."/>
            <person name="Hasebe M."/>
            <person name="Kawaguchi M."/>
        </authorList>
    </citation>
    <scope>NUCLEOTIDE SEQUENCE</scope>
    <source>
        <strain evidence="12">AT787</strain>
    </source>
</reference>
<evidence type="ECO:0000313" key="13">
    <source>
        <dbReference type="Proteomes" id="UP001063166"/>
    </source>
</evidence>
<evidence type="ECO:0000256" key="10">
    <source>
        <dbReference type="RuleBase" id="RU000461"/>
    </source>
</evidence>
<evidence type="ECO:0000256" key="1">
    <source>
        <dbReference type="ARBA" id="ARBA00001971"/>
    </source>
</evidence>
<dbReference type="InterPro" id="IPR002401">
    <property type="entry name" value="Cyt_P450_E_grp-I"/>
</dbReference>
<dbReference type="Gene3D" id="1.10.630.10">
    <property type="entry name" value="Cytochrome P450"/>
    <property type="match status" value="1"/>
</dbReference>
<evidence type="ECO:0000256" key="9">
    <source>
        <dbReference type="PIRSR" id="PIRSR602401-1"/>
    </source>
</evidence>
<dbReference type="PANTHER" id="PTHR46300">
    <property type="entry name" value="P450, PUTATIVE (EUROFUNG)-RELATED-RELATED"/>
    <property type="match status" value="1"/>
</dbReference>